<dbReference type="InterPro" id="IPR043131">
    <property type="entry name" value="BCAT-like_N"/>
</dbReference>
<comment type="pathway">
    <text evidence="3">Amino-acid biosynthesis; L-isoleucine biosynthesis; L-isoleucine from 2-oxobutanoate: step 4/4.</text>
</comment>
<dbReference type="Pfam" id="PF01063">
    <property type="entry name" value="Aminotran_4"/>
    <property type="match status" value="1"/>
</dbReference>
<keyword evidence="7 18" id="KW-0032">Aminotransferase</keyword>
<evidence type="ECO:0000256" key="5">
    <source>
        <dbReference type="ARBA" id="ARBA00005072"/>
    </source>
</evidence>
<keyword evidence="8 18" id="KW-0028">Amino-acid biosynthesis</keyword>
<dbReference type="Gene3D" id="3.30.470.10">
    <property type="match status" value="1"/>
</dbReference>
<evidence type="ECO:0000256" key="17">
    <source>
        <dbReference type="RuleBase" id="RU004516"/>
    </source>
</evidence>
<sequence>MQEVMTAIKVTKAAHSTVEEVDLNNIVMGFKFTDHMFVCDYQNGEWKNPRIEPLQLIPTHPAAMALHYGQAIFEGMKATLGKEGTPLLFRPCENAKRLNFSANRMGMPSFPEELFVEALKQFTNLEKQWIPTKEGSALYLRPFMYADEPFIGMRAATSFKFMVIASPAGPFFSRKIKLYAEKKYVRAVNGGTGEAKAAGNYAAAIRPTEYAKAKSYDQVLWLDAHDFEYIQEVGTMNIFFKIEGKFITPDLSGSILSGITRMSVIDLLRSKGFEVIERPIKISEIIEASKNGTLEEAFGTGTAVGIAMIEEIGNNDFTIKFPENNPVSIMVNDTLNAIKLQKEEDSFGWIVEAK</sequence>
<comment type="pathway">
    <text evidence="4">Amino-acid biosynthesis; L-valine biosynthesis; L-valine from pyruvate: step 4/4.</text>
</comment>
<evidence type="ECO:0000256" key="10">
    <source>
        <dbReference type="ARBA" id="ARBA00022898"/>
    </source>
</evidence>
<evidence type="ECO:0000313" key="19">
    <source>
        <dbReference type="EMBL" id="RAR47553.1"/>
    </source>
</evidence>
<dbReference type="Gene3D" id="3.20.10.10">
    <property type="entry name" value="D-amino Acid Aminotransferase, subunit A, domain 2"/>
    <property type="match status" value="1"/>
</dbReference>
<dbReference type="GO" id="GO:0052654">
    <property type="term" value="F:L-leucine-2-oxoglutarate transaminase activity"/>
    <property type="evidence" value="ECO:0007669"/>
    <property type="project" value="RHEA"/>
</dbReference>
<evidence type="ECO:0000256" key="9">
    <source>
        <dbReference type="ARBA" id="ARBA00022679"/>
    </source>
</evidence>
<proteinExistence type="inferred from homology"/>
<keyword evidence="20" id="KW-1185">Reference proteome</keyword>
<dbReference type="PANTHER" id="PTHR11825">
    <property type="entry name" value="SUBGROUP IIII AMINOTRANSFERASE"/>
    <property type="match status" value="1"/>
</dbReference>
<evidence type="ECO:0000256" key="2">
    <source>
        <dbReference type="ARBA" id="ARBA00003109"/>
    </source>
</evidence>
<evidence type="ECO:0000256" key="18">
    <source>
        <dbReference type="RuleBase" id="RU004517"/>
    </source>
</evidence>
<organism evidence="19 20">
    <name type="scientific">Flavobacterium lacus</name>
    <dbReference type="NCBI Taxonomy" id="1353778"/>
    <lineage>
        <taxon>Bacteria</taxon>
        <taxon>Pseudomonadati</taxon>
        <taxon>Bacteroidota</taxon>
        <taxon>Flavobacteriia</taxon>
        <taxon>Flavobacteriales</taxon>
        <taxon>Flavobacteriaceae</taxon>
        <taxon>Flavobacterium</taxon>
    </lineage>
</organism>
<evidence type="ECO:0000256" key="16">
    <source>
        <dbReference type="RuleBase" id="RU004106"/>
    </source>
</evidence>
<comment type="catalytic activity">
    <reaction evidence="14 18">
        <text>L-leucine + 2-oxoglutarate = 4-methyl-2-oxopentanoate + L-glutamate</text>
        <dbReference type="Rhea" id="RHEA:18321"/>
        <dbReference type="ChEBI" id="CHEBI:16810"/>
        <dbReference type="ChEBI" id="CHEBI:17865"/>
        <dbReference type="ChEBI" id="CHEBI:29985"/>
        <dbReference type="ChEBI" id="CHEBI:57427"/>
        <dbReference type="EC" id="2.6.1.42"/>
    </reaction>
</comment>
<evidence type="ECO:0000256" key="7">
    <source>
        <dbReference type="ARBA" id="ARBA00022576"/>
    </source>
</evidence>
<dbReference type="GO" id="GO:0052656">
    <property type="term" value="F:L-isoleucine-2-oxoglutarate transaminase activity"/>
    <property type="evidence" value="ECO:0007669"/>
    <property type="project" value="RHEA"/>
</dbReference>
<comment type="caution">
    <text evidence="19">The sequence shown here is derived from an EMBL/GenBank/DDBJ whole genome shotgun (WGS) entry which is preliminary data.</text>
</comment>
<dbReference type="GO" id="GO:0052655">
    <property type="term" value="F:L-valine-2-oxoglutarate transaminase activity"/>
    <property type="evidence" value="ECO:0007669"/>
    <property type="project" value="RHEA"/>
</dbReference>
<keyword evidence="11 18" id="KW-0100">Branched-chain amino acid biosynthesis</keyword>
<feature type="modified residue" description="N6-(pyridoxal phosphate)lysine" evidence="15">
    <location>
        <position position="196"/>
    </location>
</feature>
<dbReference type="CDD" id="cd01557">
    <property type="entry name" value="BCAT_beta_family"/>
    <property type="match status" value="1"/>
</dbReference>
<evidence type="ECO:0000256" key="13">
    <source>
        <dbReference type="ARBA" id="ARBA00048798"/>
    </source>
</evidence>
<dbReference type="UniPathway" id="UPA00048">
    <property type="reaction ID" value="UER00073"/>
</dbReference>
<comment type="catalytic activity">
    <reaction evidence="13 18">
        <text>L-isoleucine + 2-oxoglutarate = (S)-3-methyl-2-oxopentanoate + L-glutamate</text>
        <dbReference type="Rhea" id="RHEA:24801"/>
        <dbReference type="ChEBI" id="CHEBI:16810"/>
        <dbReference type="ChEBI" id="CHEBI:29985"/>
        <dbReference type="ChEBI" id="CHEBI:35146"/>
        <dbReference type="ChEBI" id="CHEBI:58045"/>
        <dbReference type="EC" id="2.6.1.42"/>
    </reaction>
</comment>
<dbReference type="AlphaFoldDB" id="A0A328WN56"/>
<dbReference type="NCBIfam" id="TIGR01123">
    <property type="entry name" value="ilvE_II"/>
    <property type="match status" value="1"/>
</dbReference>
<comment type="cofactor">
    <cofactor evidence="1 17">
        <name>pyridoxal 5'-phosphate</name>
        <dbReference type="ChEBI" id="CHEBI:597326"/>
    </cofactor>
</comment>
<keyword evidence="10 17" id="KW-0663">Pyridoxal phosphate</keyword>
<evidence type="ECO:0000256" key="11">
    <source>
        <dbReference type="ARBA" id="ARBA00023304"/>
    </source>
</evidence>
<dbReference type="PANTHER" id="PTHR11825:SF44">
    <property type="entry name" value="BRANCHED-CHAIN-AMINO-ACID AMINOTRANSFERASE"/>
    <property type="match status" value="1"/>
</dbReference>
<evidence type="ECO:0000256" key="4">
    <source>
        <dbReference type="ARBA" id="ARBA00004931"/>
    </source>
</evidence>
<dbReference type="InterPro" id="IPR001544">
    <property type="entry name" value="Aminotrans_IV"/>
</dbReference>
<dbReference type="GO" id="GO:0009099">
    <property type="term" value="P:L-valine biosynthetic process"/>
    <property type="evidence" value="ECO:0007669"/>
    <property type="project" value="UniProtKB-UniPathway"/>
</dbReference>
<evidence type="ECO:0000256" key="15">
    <source>
        <dbReference type="PIRSR" id="PIRSR006468-1"/>
    </source>
</evidence>
<dbReference type="InterPro" id="IPR033939">
    <property type="entry name" value="BCAT_family"/>
</dbReference>
<comment type="similarity">
    <text evidence="6 16">Belongs to the class-IV pyridoxal-phosphate-dependent aminotransferase family.</text>
</comment>
<evidence type="ECO:0000256" key="3">
    <source>
        <dbReference type="ARBA" id="ARBA00004824"/>
    </source>
</evidence>
<evidence type="ECO:0000256" key="12">
    <source>
        <dbReference type="ARBA" id="ARBA00048212"/>
    </source>
</evidence>
<dbReference type="UniPathway" id="UPA00047">
    <property type="reaction ID" value="UER00058"/>
</dbReference>
<evidence type="ECO:0000313" key="20">
    <source>
        <dbReference type="Proteomes" id="UP000249518"/>
    </source>
</evidence>
<evidence type="ECO:0000256" key="6">
    <source>
        <dbReference type="ARBA" id="ARBA00009320"/>
    </source>
</evidence>
<protein>
    <recommendedName>
        <fullName evidence="18">Branched-chain-amino-acid aminotransferase</fullName>
        <ecNumber evidence="18">2.6.1.42</ecNumber>
    </recommendedName>
</protein>
<reference evidence="19 20" key="1">
    <citation type="submission" date="2018-06" db="EMBL/GenBank/DDBJ databases">
        <title>Genomic Encyclopedia of Type Strains, Phase III (KMG-III): the genomes of soil and plant-associated and newly described type strains.</title>
        <authorList>
            <person name="Whitman W."/>
        </authorList>
    </citation>
    <scope>NUCLEOTIDE SEQUENCE [LARGE SCALE GENOMIC DNA]</scope>
    <source>
        <strain evidence="19 20">CGMCC 1.12504</strain>
    </source>
</reference>
<comment type="function">
    <text evidence="2">Acts on leucine, isoleucine and valine.</text>
</comment>
<evidence type="ECO:0000256" key="8">
    <source>
        <dbReference type="ARBA" id="ARBA00022605"/>
    </source>
</evidence>
<dbReference type="SUPFAM" id="SSF56752">
    <property type="entry name" value="D-aminoacid aminotransferase-like PLP-dependent enzymes"/>
    <property type="match status" value="1"/>
</dbReference>
<dbReference type="PIRSF" id="PIRSF006468">
    <property type="entry name" value="BCAT1"/>
    <property type="match status" value="1"/>
</dbReference>
<dbReference type="GO" id="GO:0009098">
    <property type="term" value="P:L-leucine biosynthetic process"/>
    <property type="evidence" value="ECO:0007669"/>
    <property type="project" value="UniProtKB-UniPathway"/>
</dbReference>
<dbReference type="InterPro" id="IPR043132">
    <property type="entry name" value="BCAT-like_C"/>
</dbReference>
<comment type="catalytic activity">
    <reaction evidence="12 18">
        <text>L-valine + 2-oxoglutarate = 3-methyl-2-oxobutanoate + L-glutamate</text>
        <dbReference type="Rhea" id="RHEA:24813"/>
        <dbReference type="ChEBI" id="CHEBI:11851"/>
        <dbReference type="ChEBI" id="CHEBI:16810"/>
        <dbReference type="ChEBI" id="CHEBI:29985"/>
        <dbReference type="ChEBI" id="CHEBI:57762"/>
        <dbReference type="EC" id="2.6.1.42"/>
    </reaction>
</comment>
<dbReference type="Proteomes" id="UP000249518">
    <property type="component" value="Unassembled WGS sequence"/>
</dbReference>
<dbReference type="InterPro" id="IPR036038">
    <property type="entry name" value="Aminotransferase-like"/>
</dbReference>
<dbReference type="InterPro" id="IPR005786">
    <property type="entry name" value="B_amino_transII"/>
</dbReference>
<dbReference type="NCBIfam" id="NF009897">
    <property type="entry name" value="PRK13357.1"/>
    <property type="match status" value="1"/>
</dbReference>
<evidence type="ECO:0000256" key="14">
    <source>
        <dbReference type="ARBA" id="ARBA00049229"/>
    </source>
</evidence>
<dbReference type="EMBL" id="QLSV01000008">
    <property type="protein sequence ID" value="RAR47553.1"/>
    <property type="molecule type" value="Genomic_DNA"/>
</dbReference>
<name>A0A328WN56_9FLAO</name>
<accession>A0A328WN56</accession>
<evidence type="ECO:0000256" key="1">
    <source>
        <dbReference type="ARBA" id="ARBA00001933"/>
    </source>
</evidence>
<dbReference type="InterPro" id="IPR018300">
    <property type="entry name" value="Aminotrans_IV_CS"/>
</dbReference>
<comment type="pathway">
    <text evidence="5">Amino-acid biosynthesis; L-leucine biosynthesis; L-leucine from 3-methyl-2-oxobutanoate: step 4/4.</text>
</comment>
<dbReference type="UniPathway" id="UPA00049">
    <property type="reaction ID" value="UER00062"/>
</dbReference>
<dbReference type="GO" id="GO:0009097">
    <property type="term" value="P:isoleucine biosynthetic process"/>
    <property type="evidence" value="ECO:0007669"/>
    <property type="project" value="UniProtKB-UniPathway"/>
</dbReference>
<gene>
    <name evidence="19" type="ORF">B0I10_10854</name>
</gene>
<keyword evidence="9 18" id="KW-0808">Transferase</keyword>
<dbReference type="PROSITE" id="PS00770">
    <property type="entry name" value="AA_TRANSFER_CLASS_4"/>
    <property type="match status" value="1"/>
</dbReference>
<dbReference type="EC" id="2.6.1.42" evidence="18"/>